<evidence type="ECO:0000259" key="3">
    <source>
        <dbReference type="Pfam" id="PF21038"/>
    </source>
</evidence>
<comment type="caution">
    <text evidence="4">The sequence shown here is derived from an EMBL/GenBank/DDBJ whole genome shotgun (WGS) entry which is preliminary data.</text>
</comment>
<dbReference type="InterPro" id="IPR052607">
    <property type="entry name" value="CEP104-like"/>
</dbReference>
<dbReference type="InterPro" id="IPR001943">
    <property type="entry name" value="UVR_dom"/>
</dbReference>
<feature type="region of interest" description="Disordered" evidence="1">
    <location>
        <begin position="372"/>
        <end position="394"/>
    </location>
</feature>
<dbReference type="Proteomes" id="UP000597762">
    <property type="component" value="Unassembled WGS sequence"/>
</dbReference>
<dbReference type="Pfam" id="PF21038">
    <property type="entry name" value="CEP104_N"/>
    <property type="match status" value="1"/>
</dbReference>
<dbReference type="EMBL" id="CAHIKZ030000062">
    <property type="protein sequence ID" value="CAE1147843.1"/>
    <property type="molecule type" value="Genomic_DNA"/>
</dbReference>
<evidence type="ECO:0000256" key="1">
    <source>
        <dbReference type="SAM" id="MobiDB-lite"/>
    </source>
</evidence>
<feature type="region of interest" description="Disordered" evidence="1">
    <location>
        <begin position="1"/>
        <end position="43"/>
    </location>
</feature>
<dbReference type="PANTHER" id="PTHR13371">
    <property type="entry name" value="GLYCINE-, GLUTAMATE-, THIENYLCYCLOHEXYLPIPERIDINE-BINDING PROTEIN"/>
    <property type="match status" value="1"/>
</dbReference>
<name>A0A812AKW1_ACAPH</name>
<accession>A0A812AKW1</accession>
<dbReference type="Pfam" id="PF02151">
    <property type="entry name" value="UVR"/>
    <property type="match status" value="1"/>
</dbReference>
<evidence type="ECO:0000313" key="5">
    <source>
        <dbReference type="Proteomes" id="UP000597762"/>
    </source>
</evidence>
<reference evidence="4" key="1">
    <citation type="submission" date="2021-01" db="EMBL/GenBank/DDBJ databases">
        <authorList>
            <person name="Li R."/>
            <person name="Bekaert M."/>
        </authorList>
    </citation>
    <scope>NUCLEOTIDE SEQUENCE</scope>
    <source>
        <strain evidence="4">Farmed</strain>
    </source>
</reference>
<feature type="domain" description="Centrosomal protein CEP104 N-terminal" evidence="3">
    <location>
        <begin position="83"/>
        <end position="202"/>
    </location>
</feature>
<evidence type="ECO:0000259" key="2">
    <source>
        <dbReference type="Pfam" id="PF02151"/>
    </source>
</evidence>
<dbReference type="GO" id="GO:0005929">
    <property type="term" value="C:cilium"/>
    <property type="evidence" value="ECO:0007669"/>
    <property type="project" value="TreeGrafter"/>
</dbReference>
<dbReference type="SUPFAM" id="SSF49785">
    <property type="entry name" value="Galactose-binding domain-like"/>
    <property type="match status" value="1"/>
</dbReference>
<feature type="domain" description="UVR" evidence="2">
    <location>
        <begin position="254"/>
        <end position="287"/>
    </location>
</feature>
<gene>
    <name evidence="4" type="ORF">SPHA_2215</name>
</gene>
<keyword evidence="5" id="KW-1185">Reference proteome</keyword>
<sequence length="394" mass="45241">MRAIRRACSRPRTGLPRRQGTRLTSVSNPASVGGEGNSMKDKMPLTRKCRMPSKISFRVAHVSGQDVNYRATELNHHGPLTKGWQSSRFCMYPQDIVLQLNGRARIKKIQILSHQYLITSKIEIFIGDVAEETQVDIKNVRYIRLGYISLSTNEKTNFRARELKSVQVDATGYFLKLNLHKNYINKHNLYNQVGIVAINIIGDEVLDDAKHVSTPILEEEPVVESPLDVFSKPDYISPLDDLAFDMYQDPEVAQLIRKLERKKQEAVLQERYEFAKRIKTGIEKLQKGGERLGKLEVEKRHAAENEDFDKALQKKLQIDDIRLQLYKQLDLTNLLEMNSPLMSFQPMETKPSDNPKEITDFIPKIDLSSPISLSTQRSVPRTPYEERPLPITNR</sequence>
<dbReference type="PANTHER" id="PTHR13371:SF0">
    <property type="entry name" value="CENTROSOMAL PROTEIN OF 104 KDA"/>
    <property type="match status" value="1"/>
</dbReference>
<organism evidence="4 5">
    <name type="scientific">Acanthosepion pharaonis</name>
    <name type="common">Pharaoh cuttlefish</name>
    <name type="synonym">Sepia pharaonis</name>
    <dbReference type="NCBI Taxonomy" id="158019"/>
    <lineage>
        <taxon>Eukaryota</taxon>
        <taxon>Metazoa</taxon>
        <taxon>Spiralia</taxon>
        <taxon>Lophotrochozoa</taxon>
        <taxon>Mollusca</taxon>
        <taxon>Cephalopoda</taxon>
        <taxon>Coleoidea</taxon>
        <taxon>Decapodiformes</taxon>
        <taxon>Sepiida</taxon>
        <taxon>Sepiina</taxon>
        <taxon>Sepiidae</taxon>
        <taxon>Acanthosepion</taxon>
    </lineage>
</organism>
<evidence type="ECO:0000313" key="4">
    <source>
        <dbReference type="EMBL" id="CAE1147843.1"/>
    </source>
</evidence>
<dbReference type="InterPro" id="IPR008979">
    <property type="entry name" value="Galactose-bd-like_sf"/>
</dbReference>
<dbReference type="OrthoDB" id="66599at2759"/>
<feature type="compositionally biased region" description="Polar residues" evidence="1">
    <location>
        <begin position="21"/>
        <end position="30"/>
    </location>
</feature>
<proteinExistence type="predicted"/>
<dbReference type="AlphaFoldDB" id="A0A812AKW1"/>
<dbReference type="InterPro" id="IPR048739">
    <property type="entry name" value="CEP104_N"/>
</dbReference>
<protein>
    <submittedName>
        <fullName evidence="4">CEP104</fullName>
    </submittedName>
</protein>